<dbReference type="InterPro" id="IPR032466">
    <property type="entry name" value="Metal_Hydrolase"/>
</dbReference>
<dbReference type="InterPro" id="IPR011059">
    <property type="entry name" value="Metal-dep_hydrolase_composite"/>
</dbReference>
<dbReference type="PANTHER" id="PTHR43135:SF3">
    <property type="entry name" value="ALPHA-D-RIBOSE 1-METHYLPHOSPHONATE 5-TRIPHOSPHATE DIPHOSPHATASE"/>
    <property type="match status" value="1"/>
</dbReference>
<dbReference type="PANTHER" id="PTHR43135">
    <property type="entry name" value="ALPHA-D-RIBOSE 1-METHYLPHOSPHONATE 5-TRIPHOSPHATE DIPHOSPHATASE"/>
    <property type="match status" value="1"/>
</dbReference>
<reference evidence="2 3" key="1">
    <citation type="journal article" date="2014" name="Antonie Van Leeuwenhoek">
        <title>Hyphomonas beringensis sp. nov. and Hyphomonas chukchiensis sp. nov., isolated from surface seawater of the Bering Sea and Chukchi Sea.</title>
        <authorList>
            <person name="Li C."/>
            <person name="Lai Q."/>
            <person name="Li G."/>
            <person name="Dong C."/>
            <person name="Wang J."/>
            <person name="Liao Y."/>
            <person name="Shao Z."/>
        </authorList>
    </citation>
    <scope>NUCLEOTIDE SEQUENCE [LARGE SCALE GENOMIC DNA]</scope>
    <source>
        <strain evidence="2 3">SCH89</strain>
    </source>
</reference>
<dbReference type="eggNOG" id="COG1228">
    <property type="taxonomic scope" value="Bacteria"/>
</dbReference>
<dbReference type="Proteomes" id="UP000024942">
    <property type="component" value="Unassembled WGS sequence"/>
</dbReference>
<accession>A0A059GAD6</accession>
<dbReference type="EMBL" id="ARYL01000003">
    <property type="protein sequence ID" value="KDA03781.1"/>
    <property type="molecule type" value="Genomic_DNA"/>
</dbReference>
<dbReference type="Gene3D" id="2.30.40.10">
    <property type="entry name" value="Urease, subunit C, domain 1"/>
    <property type="match status" value="1"/>
</dbReference>
<comment type="caution">
    <text evidence="2">The sequence shown here is derived from an EMBL/GenBank/DDBJ whole genome shotgun (WGS) entry which is preliminary data.</text>
</comment>
<dbReference type="CDD" id="cd01299">
    <property type="entry name" value="Met_dep_hydrolase_A"/>
    <property type="match status" value="1"/>
</dbReference>
<dbReference type="GO" id="GO:0016810">
    <property type="term" value="F:hydrolase activity, acting on carbon-nitrogen (but not peptide) bonds"/>
    <property type="evidence" value="ECO:0007669"/>
    <property type="project" value="InterPro"/>
</dbReference>
<gene>
    <name evidence="2" type="ORF">HOC_02858</name>
</gene>
<sequence>MALIVAQIADEQGLPMMFSRSLLLSAAMLATGAIAQAQPVYVKAGSLVDPVSGKVLKDVALVIEEGKVTASGTQKAIKVPRGATVIDLSSETVLPGFIDMHAHLTSDPTDGGYASLALSDERQAIKGVKNARRTLLSGFTTVRNVGAGSYGDVALRDAINEGEVPGPRMYVSGPPVGITGGHCSDNNLLPSEYALKGERVANSPWEMRAQVRENIKYGVDLIKTCSTGGVFSKGTSLGAAQGTLEELTAAVEEAHARGLKVASHAHGTVGIRNALIAGVDTIEHASILDDETIALAKEKGAYLSMDIYNTEYTLAEGEKNGVLAESMDKERAISKIQRASFTEANKAGVKMVFGSDSGVYPHGDNPKQFSRMVQFGMTPMQAITAATATAAEALDKAGMLGCLDVGCAADLVAVSGDPIKDISILEQVDFIMKDGHVYKRDGAAIADPT</sequence>
<keyword evidence="2" id="KW-0378">Hydrolase</keyword>
<name>A0A059GAD6_9PROT</name>
<dbReference type="AlphaFoldDB" id="A0A059GAD6"/>
<dbReference type="SUPFAM" id="SSF51556">
    <property type="entry name" value="Metallo-dependent hydrolases"/>
    <property type="match status" value="1"/>
</dbReference>
<evidence type="ECO:0000313" key="3">
    <source>
        <dbReference type="Proteomes" id="UP000024942"/>
    </source>
</evidence>
<keyword evidence="3" id="KW-1185">Reference proteome</keyword>
<dbReference type="SUPFAM" id="SSF51338">
    <property type="entry name" value="Composite domain of metallo-dependent hydrolases"/>
    <property type="match status" value="2"/>
</dbReference>
<dbReference type="Gene3D" id="3.20.20.140">
    <property type="entry name" value="Metal-dependent hydrolases"/>
    <property type="match status" value="1"/>
</dbReference>
<dbReference type="InterPro" id="IPR006680">
    <property type="entry name" value="Amidohydro-rel"/>
</dbReference>
<dbReference type="InterPro" id="IPR057744">
    <property type="entry name" value="OTAase-like"/>
</dbReference>
<proteinExistence type="predicted"/>
<evidence type="ECO:0000313" key="2">
    <source>
        <dbReference type="EMBL" id="KDA03781.1"/>
    </source>
</evidence>
<feature type="domain" description="Amidohydrolase-related" evidence="1">
    <location>
        <begin position="92"/>
        <end position="436"/>
    </location>
</feature>
<evidence type="ECO:0000259" key="1">
    <source>
        <dbReference type="Pfam" id="PF01979"/>
    </source>
</evidence>
<dbReference type="PATRIC" id="fig|1280953.3.peg.577"/>
<dbReference type="STRING" id="1280953.HOC_02858"/>
<dbReference type="InterPro" id="IPR051781">
    <property type="entry name" value="Metallo-dep_Hydrolase"/>
</dbReference>
<protein>
    <submittedName>
        <fullName evidence="2">Amidohydrolase family protein</fullName>
    </submittedName>
</protein>
<dbReference type="Pfam" id="PF01979">
    <property type="entry name" value="Amidohydro_1"/>
    <property type="match status" value="1"/>
</dbReference>
<organism evidence="2 3">
    <name type="scientific">Hyphomonas oceanitis SCH89</name>
    <dbReference type="NCBI Taxonomy" id="1280953"/>
    <lineage>
        <taxon>Bacteria</taxon>
        <taxon>Pseudomonadati</taxon>
        <taxon>Pseudomonadota</taxon>
        <taxon>Alphaproteobacteria</taxon>
        <taxon>Hyphomonadales</taxon>
        <taxon>Hyphomonadaceae</taxon>
        <taxon>Hyphomonas</taxon>
    </lineage>
</organism>